<gene>
    <name evidence="3" type="ORF">H3309_00505</name>
</gene>
<feature type="signal peptide" evidence="2">
    <location>
        <begin position="1"/>
        <end position="24"/>
    </location>
</feature>
<evidence type="ECO:0000313" key="4">
    <source>
        <dbReference type="Proteomes" id="UP000515292"/>
    </source>
</evidence>
<dbReference type="AlphaFoldDB" id="A0A7G5II40"/>
<evidence type="ECO:0008006" key="5">
    <source>
        <dbReference type="Google" id="ProtNLM"/>
    </source>
</evidence>
<feature type="region of interest" description="Disordered" evidence="1">
    <location>
        <begin position="31"/>
        <end position="55"/>
    </location>
</feature>
<dbReference type="RefSeq" id="WP_182296479.1">
    <property type="nucleotide sequence ID" value="NZ_CP059851.1"/>
</dbReference>
<dbReference type="KEGG" id="sand:H3309_00505"/>
<feature type="chain" id="PRO_5028802006" description="MipA/OmpV family protein" evidence="2">
    <location>
        <begin position="25"/>
        <end position="275"/>
    </location>
</feature>
<feature type="compositionally biased region" description="Pro residues" evidence="1">
    <location>
        <begin position="31"/>
        <end position="43"/>
    </location>
</feature>
<dbReference type="EMBL" id="CP059851">
    <property type="protein sequence ID" value="QMW23032.1"/>
    <property type="molecule type" value="Genomic_DNA"/>
</dbReference>
<protein>
    <recommendedName>
        <fullName evidence="5">MipA/OmpV family protein</fullName>
    </recommendedName>
</protein>
<keyword evidence="2" id="KW-0732">Signal</keyword>
<evidence type="ECO:0000256" key="2">
    <source>
        <dbReference type="SAM" id="SignalP"/>
    </source>
</evidence>
<evidence type="ECO:0000256" key="1">
    <source>
        <dbReference type="SAM" id="MobiDB-lite"/>
    </source>
</evidence>
<dbReference type="Proteomes" id="UP000515292">
    <property type="component" value="Chromosome"/>
</dbReference>
<organism evidence="3 4">
    <name type="scientific">Sandaracinobacteroides saxicola</name>
    <dbReference type="NCBI Taxonomy" id="2759707"/>
    <lineage>
        <taxon>Bacteria</taxon>
        <taxon>Pseudomonadati</taxon>
        <taxon>Pseudomonadota</taxon>
        <taxon>Alphaproteobacteria</taxon>
        <taxon>Sphingomonadales</taxon>
        <taxon>Sphingosinicellaceae</taxon>
        <taxon>Sandaracinobacteroides</taxon>
    </lineage>
</organism>
<evidence type="ECO:0000313" key="3">
    <source>
        <dbReference type="EMBL" id="QMW23032.1"/>
    </source>
</evidence>
<proteinExistence type="predicted"/>
<sequence>MQLTPRLSPLAALCLMVIATPGLAQTAAPAAPTPVAAPAPDPAPAKKANDGTDPTQLLTTAGISIEHFDFGGGFWRDQLNADLTIPFGSGDRQSLRVRTPFVATNVGRERGYGFGDVQVRYTSVLNVTRKAGWVFQGEMAFDTAAWPELGTGKNVAKLTLIYARFLPGGVIFAPAVVHSESLWGRTGRRGVSVTTVDFYVVPKLANPRFYMTIDPSLTQDWVNDKFYPAAAVTLGYKLGPAMGGQLQAFVKPSVAAFGDRPFNWAMQAGVQLLGF</sequence>
<name>A0A7G5II40_9SPHN</name>
<accession>A0A7G5II40</accession>
<reference evidence="3 4" key="1">
    <citation type="submission" date="2020-07" db="EMBL/GenBank/DDBJ databases">
        <title>Complete genome sequence for Sandaracinobacter sp. M6.</title>
        <authorList>
            <person name="Tang Y."/>
            <person name="Liu Q."/>
            <person name="Guo Z."/>
            <person name="Lei P."/>
            <person name="Huang B."/>
        </authorList>
    </citation>
    <scope>NUCLEOTIDE SEQUENCE [LARGE SCALE GENOMIC DNA]</scope>
    <source>
        <strain evidence="3 4">M6</strain>
    </source>
</reference>
<keyword evidence="4" id="KW-1185">Reference proteome</keyword>